<keyword evidence="5 6" id="KW-0687">Ribonucleoprotein</keyword>
<keyword evidence="8" id="KW-1185">Reference proteome</keyword>
<dbReference type="Pfam" id="PF00276">
    <property type="entry name" value="Ribosomal_L23"/>
    <property type="match status" value="1"/>
</dbReference>
<keyword evidence="3 6" id="KW-0694">RNA-binding</keyword>
<reference evidence="7 8" key="1">
    <citation type="journal article" name="Nat. Commun.">
        <title>Undinarchaeota illuminate DPANN phylogeny and the impact of gene transfer on archaeal evolution.</title>
        <authorList>
            <person name="Dombrowski N."/>
            <person name="Williams T.A."/>
            <person name="Sun J."/>
            <person name="Woodcroft B.J."/>
            <person name="Lee J.H."/>
            <person name="Minh B.Q."/>
            <person name="Rinke C."/>
            <person name="Spang A."/>
        </authorList>
    </citation>
    <scope>NUCLEOTIDE SEQUENCE [LARGE SCALE GENOMIC DNA]</scope>
    <source>
        <strain evidence="7">MAG_bin17</strain>
    </source>
</reference>
<dbReference type="GO" id="GO:0005840">
    <property type="term" value="C:ribosome"/>
    <property type="evidence" value="ECO:0007669"/>
    <property type="project" value="UniProtKB-KW"/>
</dbReference>
<evidence type="ECO:0000256" key="6">
    <source>
        <dbReference type="HAMAP-Rule" id="MF_01369"/>
    </source>
</evidence>
<dbReference type="GO" id="GO:0003735">
    <property type="term" value="F:structural constituent of ribosome"/>
    <property type="evidence" value="ECO:0007669"/>
    <property type="project" value="InterPro"/>
</dbReference>
<sequence length="86" mass="9602">MEPYEILLYSLMTEKAVGMATSENKLTFAVSKNANKEEIANAVEKAYKVKVQKVVTQRTFKGLKKAIVRLDSQFSAEEIASRIGAF</sequence>
<dbReference type="PANTHER" id="PTHR11620">
    <property type="entry name" value="60S RIBOSOMAL PROTEIN L23A"/>
    <property type="match status" value="1"/>
</dbReference>
<dbReference type="InterPro" id="IPR012677">
    <property type="entry name" value="Nucleotide-bd_a/b_plait_sf"/>
</dbReference>
<evidence type="ECO:0000256" key="1">
    <source>
        <dbReference type="ARBA" id="ARBA00006700"/>
    </source>
</evidence>
<dbReference type="InterPro" id="IPR012678">
    <property type="entry name" value="Ribosomal_uL23/eL15/eS24_sf"/>
</dbReference>
<dbReference type="HAMAP" id="MF_01369_A">
    <property type="entry name" value="Ribosomal_uL23_A"/>
    <property type="match status" value="1"/>
</dbReference>
<keyword evidence="4 6" id="KW-0689">Ribosomal protein</keyword>
<dbReference type="GO" id="GO:1990904">
    <property type="term" value="C:ribonucleoprotein complex"/>
    <property type="evidence" value="ECO:0007669"/>
    <property type="project" value="UniProtKB-KW"/>
</dbReference>
<dbReference type="NCBIfam" id="NF011118">
    <property type="entry name" value="PRK14548.1"/>
    <property type="match status" value="1"/>
</dbReference>
<evidence type="ECO:0000256" key="3">
    <source>
        <dbReference type="ARBA" id="ARBA00022884"/>
    </source>
</evidence>
<evidence type="ECO:0000256" key="4">
    <source>
        <dbReference type="ARBA" id="ARBA00022980"/>
    </source>
</evidence>
<comment type="function">
    <text evidence="6">Binds to 23S rRNA. One of the proteins that surrounds the polypeptide exit tunnel on the outside of the ribosome.</text>
</comment>
<keyword evidence="2 6" id="KW-0699">rRNA-binding</keyword>
<dbReference type="GO" id="GO:0006412">
    <property type="term" value="P:translation"/>
    <property type="evidence" value="ECO:0007669"/>
    <property type="project" value="UniProtKB-UniRule"/>
</dbReference>
<protein>
    <recommendedName>
        <fullName evidence="6">Large ribosomal subunit protein uL23</fullName>
    </recommendedName>
</protein>
<evidence type="ECO:0000313" key="7">
    <source>
        <dbReference type="EMBL" id="HIJ99706.1"/>
    </source>
</evidence>
<dbReference type="Proteomes" id="UP000604391">
    <property type="component" value="Unassembled WGS sequence"/>
</dbReference>
<evidence type="ECO:0000313" key="8">
    <source>
        <dbReference type="Proteomes" id="UP000604391"/>
    </source>
</evidence>
<comment type="subunit">
    <text evidence="6">Part of the 50S ribosomal subunit. Contacts protein L29.</text>
</comment>
<gene>
    <name evidence="6" type="primary">rpl23</name>
    <name evidence="7" type="ORF">H1011_02685</name>
</gene>
<dbReference type="InterPro" id="IPR013025">
    <property type="entry name" value="Ribosomal_uL23-like"/>
</dbReference>
<evidence type="ECO:0000256" key="2">
    <source>
        <dbReference type="ARBA" id="ARBA00022730"/>
    </source>
</evidence>
<dbReference type="AlphaFoldDB" id="A0A832XIT9"/>
<dbReference type="Gene3D" id="3.30.70.330">
    <property type="match status" value="1"/>
</dbReference>
<name>A0A832XIT9_9ARCH</name>
<dbReference type="EMBL" id="DVAD01000014">
    <property type="protein sequence ID" value="HIJ99706.1"/>
    <property type="molecule type" value="Genomic_DNA"/>
</dbReference>
<dbReference type="GO" id="GO:0019843">
    <property type="term" value="F:rRNA binding"/>
    <property type="evidence" value="ECO:0007669"/>
    <property type="project" value="UniProtKB-UniRule"/>
</dbReference>
<evidence type="ECO:0000256" key="5">
    <source>
        <dbReference type="ARBA" id="ARBA00023274"/>
    </source>
</evidence>
<proteinExistence type="inferred from homology"/>
<comment type="similarity">
    <text evidence="1 6">Belongs to the universal ribosomal protein uL23 family.</text>
</comment>
<comment type="caution">
    <text evidence="7">The sequence shown here is derived from an EMBL/GenBank/DDBJ whole genome shotgun (WGS) entry which is preliminary data.</text>
</comment>
<accession>A0A832XIT9</accession>
<dbReference type="FunFam" id="3.30.70.330:FF:000532">
    <property type="entry name" value="50S ribosomal protein L23"/>
    <property type="match status" value="1"/>
</dbReference>
<dbReference type="SUPFAM" id="SSF54189">
    <property type="entry name" value="Ribosomal proteins S24e, L23 and L15e"/>
    <property type="match status" value="1"/>
</dbReference>
<organism evidence="7 8">
    <name type="scientific">Candidatus Undinarchaeum marinum</name>
    <dbReference type="NCBI Taxonomy" id="2756141"/>
    <lineage>
        <taxon>Archaea</taxon>
        <taxon>Candidatus Undinarchaeota</taxon>
        <taxon>Candidatus Undinarchaeia</taxon>
        <taxon>Candidatus Undinarchaeales</taxon>
        <taxon>Candidatus Undinarchaeaceae</taxon>
        <taxon>Candidatus Undinarchaeum</taxon>
    </lineage>
</organism>